<dbReference type="Proteomes" id="UP000663824">
    <property type="component" value="Unassembled WGS sequence"/>
</dbReference>
<dbReference type="Proteomes" id="UP000663855">
    <property type="component" value="Unassembled WGS sequence"/>
</dbReference>
<protein>
    <recommendedName>
        <fullName evidence="1">Costars domain-containing protein</fullName>
    </recommendedName>
</protein>
<evidence type="ECO:0000313" key="5">
    <source>
        <dbReference type="EMBL" id="CAF3791467.1"/>
    </source>
</evidence>
<dbReference type="InterPro" id="IPR027817">
    <property type="entry name" value="Costars_dom"/>
</dbReference>
<dbReference type="GO" id="GO:0003779">
    <property type="term" value="F:actin binding"/>
    <property type="evidence" value="ECO:0007669"/>
    <property type="project" value="InterPro"/>
</dbReference>
<evidence type="ECO:0000313" key="7">
    <source>
        <dbReference type="Proteomes" id="UP000663834"/>
    </source>
</evidence>
<reference evidence="3" key="1">
    <citation type="submission" date="2021-02" db="EMBL/GenBank/DDBJ databases">
        <authorList>
            <person name="Nowell W R."/>
        </authorList>
    </citation>
    <scope>NUCLEOTIDE SEQUENCE</scope>
</reference>
<evidence type="ECO:0000313" key="2">
    <source>
        <dbReference type="EMBL" id="CAF1320763.1"/>
    </source>
</evidence>
<dbReference type="GO" id="GO:0045944">
    <property type="term" value="P:positive regulation of transcription by RNA polymerase II"/>
    <property type="evidence" value="ECO:0007669"/>
    <property type="project" value="TreeGrafter"/>
</dbReference>
<dbReference type="SMART" id="SM01283">
    <property type="entry name" value="Costars"/>
    <property type="match status" value="1"/>
</dbReference>
<dbReference type="EMBL" id="CAJOBJ010000297">
    <property type="protein sequence ID" value="CAF3812681.1"/>
    <property type="molecule type" value="Genomic_DNA"/>
</dbReference>
<dbReference type="EMBL" id="CAJOBH010000434">
    <property type="protein sequence ID" value="CAF3791467.1"/>
    <property type="molecule type" value="Genomic_DNA"/>
</dbReference>
<dbReference type="EMBL" id="CAJNRE010005822">
    <property type="protein sequence ID" value="CAF2049976.1"/>
    <property type="molecule type" value="Genomic_DNA"/>
</dbReference>
<dbReference type="Proteomes" id="UP000681967">
    <property type="component" value="Unassembled WGS sequence"/>
</dbReference>
<comment type="caution">
    <text evidence="3">The sequence shown here is derived from an EMBL/GenBank/DDBJ whole genome shotgun (WGS) entry which is preliminary data.</text>
</comment>
<dbReference type="GO" id="GO:0030017">
    <property type="term" value="C:sarcomere"/>
    <property type="evidence" value="ECO:0007669"/>
    <property type="project" value="TreeGrafter"/>
</dbReference>
<dbReference type="Pfam" id="PF14705">
    <property type="entry name" value="Costars"/>
    <property type="match status" value="1"/>
</dbReference>
<sequence length="154" mass="17459">MHIWLKQNINGITFFLGKSDKIMDTDKTPVIHSKDKINHLTNRVNKFQEIVNKVGAPPSGSRADLAHHGQEVQEKILEEMKHLCHVIQTNGKEGDDDTITIIFTDLFKIYTNVSDKLVGVLLKARKQGYSTFKGEMLLQNRDENAPIQLIHSPS</sequence>
<dbReference type="Gene3D" id="1.10.10.1540">
    <property type="entry name" value="Costar domain"/>
    <property type="match status" value="1"/>
</dbReference>
<evidence type="ECO:0000259" key="1">
    <source>
        <dbReference type="SMART" id="SM01283"/>
    </source>
</evidence>
<dbReference type="InterPro" id="IPR038095">
    <property type="entry name" value="Costars_sf"/>
</dbReference>
<name>A0A816DE68_9BILA</name>
<evidence type="ECO:0000313" key="6">
    <source>
        <dbReference type="EMBL" id="CAF3812681.1"/>
    </source>
</evidence>
<gene>
    <name evidence="5" type="ORF">BYL167_LOCUS2474</name>
    <name evidence="2" type="ORF">CJN711_LOCUS17921</name>
    <name evidence="6" type="ORF">GIL414_LOCUS1729</name>
    <name evidence="3" type="ORF">KQP761_LOCUS26642</name>
    <name evidence="4" type="ORF">MBJ925_LOCUS12823</name>
</gene>
<dbReference type="PANTHER" id="PTHR22739:SF7">
    <property type="entry name" value="EG:152A3.3 PROTEIN-RELATED"/>
    <property type="match status" value="1"/>
</dbReference>
<feature type="domain" description="Costars" evidence="1">
    <location>
        <begin position="74"/>
        <end position="150"/>
    </location>
</feature>
<dbReference type="EMBL" id="CAJNOW010014581">
    <property type="protein sequence ID" value="CAF1633561.1"/>
    <property type="molecule type" value="Genomic_DNA"/>
</dbReference>
<dbReference type="PANTHER" id="PTHR22739">
    <property type="entry name" value="STRIATED MUSCLE ACTIVATOR OF RHO-DEPENDENT SIGNALING-RELATED"/>
    <property type="match status" value="1"/>
</dbReference>
<dbReference type="AlphaFoldDB" id="A0A816DE68"/>
<organism evidence="3 7">
    <name type="scientific">Rotaria magnacalcarata</name>
    <dbReference type="NCBI Taxonomy" id="392030"/>
    <lineage>
        <taxon>Eukaryota</taxon>
        <taxon>Metazoa</taxon>
        <taxon>Spiralia</taxon>
        <taxon>Gnathifera</taxon>
        <taxon>Rotifera</taxon>
        <taxon>Eurotatoria</taxon>
        <taxon>Bdelloidea</taxon>
        <taxon>Philodinida</taxon>
        <taxon>Philodinidae</taxon>
        <taxon>Rotaria</taxon>
    </lineage>
</organism>
<proteinExistence type="predicted"/>
<accession>A0A816DE68</accession>
<dbReference type="EMBL" id="CAJNOV010008355">
    <property type="protein sequence ID" value="CAF1320763.1"/>
    <property type="molecule type" value="Genomic_DNA"/>
</dbReference>
<dbReference type="InterPro" id="IPR026111">
    <property type="entry name" value="Abra"/>
</dbReference>
<dbReference type="OrthoDB" id="9871914at2759"/>
<dbReference type="GO" id="GO:0035025">
    <property type="term" value="P:positive regulation of Rho protein signal transduction"/>
    <property type="evidence" value="ECO:0007669"/>
    <property type="project" value="InterPro"/>
</dbReference>
<dbReference type="Proteomes" id="UP000681720">
    <property type="component" value="Unassembled WGS sequence"/>
</dbReference>
<evidence type="ECO:0000313" key="3">
    <source>
        <dbReference type="EMBL" id="CAF1633561.1"/>
    </source>
</evidence>
<evidence type="ECO:0000313" key="4">
    <source>
        <dbReference type="EMBL" id="CAF2049976.1"/>
    </source>
</evidence>
<dbReference type="Proteomes" id="UP000663834">
    <property type="component" value="Unassembled WGS sequence"/>
</dbReference>